<keyword evidence="6" id="KW-1133">Transmembrane helix</keyword>
<keyword evidence="6" id="KW-0812">Transmembrane</keyword>
<feature type="transmembrane region" description="Helical" evidence="6">
    <location>
        <begin position="283"/>
        <end position="304"/>
    </location>
</feature>
<comment type="caution">
    <text evidence="8">The sequence shown here is derived from an EMBL/GenBank/DDBJ whole genome shotgun (WGS) entry which is preliminary data.</text>
</comment>
<keyword evidence="3" id="KW-0328">Glycosyltransferase</keyword>
<dbReference type="EMBL" id="QZJZ01000072">
    <property type="protein sequence ID" value="RJP58000.1"/>
    <property type="molecule type" value="Genomic_DNA"/>
</dbReference>
<evidence type="ECO:0000313" key="8">
    <source>
        <dbReference type="EMBL" id="RJP58000.1"/>
    </source>
</evidence>
<keyword evidence="5 6" id="KW-0472">Membrane</keyword>
<evidence type="ECO:0000256" key="5">
    <source>
        <dbReference type="ARBA" id="ARBA00023136"/>
    </source>
</evidence>
<dbReference type="PANTHER" id="PTHR43646">
    <property type="entry name" value="GLYCOSYLTRANSFERASE"/>
    <property type="match status" value="1"/>
</dbReference>
<evidence type="ECO:0000256" key="1">
    <source>
        <dbReference type="ARBA" id="ARBA00004236"/>
    </source>
</evidence>
<keyword evidence="4 8" id="KW-0808">Transferase</keyword>
<evidence type="ECO:0000256" key="6">
    <source>
        <dbReference type="SAM" id="Phobius"/>
    </source>
</evidence>
<dbReference type="InterPro" id="IPR029044">
    <property type="entry name" value="Nucleotide-diphossugar_trans"/>
</dbReference>
<feature type="transmembrane region" description="Helical" evidence="6">
    <location>
        <begin position="6"/>
        <end position="23"/>
    </location>
</feature>
<evidence type="ECO:0000313" key="9">
    <source>
        <dbReference type="Proteomes" id="UP000266426"/>
    </source>
</evidence>
<dbReference type="AlphaFoldDB" id="A0A3A4QVM2"/>
<accession>A0A3A4QVM2</accession>
<proteinExistence type="predicted"/>
<keyword evidence="2" id="KW-1003">Cell membrane</keyword>
<evidence type="ECO:0000256" key="4">
    <source>
        <dbReference type="ARBA" id="ARBA00022679"/>
    </source>
</evidence>
<feature type="domain" description="Glycosyltransferase 2-like" evidence="7">
    <location>
        <begin position="48"/>
        <end position="217"/>
    </location>
</feature>
<dbReference type="GO" id="GO:0016757">
    <property type="term" value="F:glycosyltransferase activity"/>
    <property type="evidence" value="ECO:0007669"/>
    <property type="project" value="UniProtKB-KW"/>
</dbReference>
<organism evidence="8 9">
    <name type="scientific">Candidatus Auribacter fodinae</name>
    <dbReference type="NCBI Taxonomy" id="2093366"/>
    <lineage>
        <taxon>Bacteria</taxon>
        <taxon>Pseudomonadati</taxon>
        <taxon>Candidatus Auribacterota</taxon>
        <taxon>Candidatus Auribacteria</taxon>
        <taxon>Candidatus Auribacterales</taxon>
        <taxon>Candidatus Auribacteraceae</taxon>
        <taxon>Candidatus Auribacter</taxon>
    </lineage>
</organism>
<sequence>MEKLFYISLAILCMVWTFRFFRVKRSLKPEYFLNPLSYRTAGKMPFVSVLIPARNEEKNIARCINSLLKQTYSDYEIIVVNDRSTDNTANVVSEIAACHQNVTLINIKQCPEGWSGKNHALHNGVQRARGDFLVFTDADTYHEPECIETALAYSVQNSVDLLSVNPHLVTASFWENVIMPIAGAVLMVWYPIEKINSQDSRCSYANGQFIMMRKDAYVKIDGHQSVREALLEDLALARRIKDNGLRLRALWGPKLYKTHMYTSLRDIWRGWVRIFYHGLEKNIVKMGVSVVLIILFSLSPYLLLMWSLLSLAPMHLAWAVALMIYIYSIIMYAYTASNSNRIYVISHLLGCIVVMFILIHSSLTVILKKQITWRGISYPT</sequence>
<evidence type="ECO:0000256" key="2">
    <source>
        <dbReference type="ARBA" id="ARBA00022475"/>
    </source>
</evidence>
<feature type="transmembrane region" description="Helical" evidence="6">
    <location>
        <begin position="316"/>
        <end position="335"/>
    </location>
</feature>
<evidence type="ECO:0000259" key="7">
    <source>
        <dbReference type="Pfam" id="PF00535"/>
    </source>
</evidence>
<dbReference type="Proteomes" id="UP000266426">
    <property type="component" value="Unassembled WGS sequence"/>
</dbReference>
<dbReference type="GO" id="GO:0005886">
    <property type="term" value="C:plasma membrane"/>
    <property type="evidence" value="ECO:0007669"/>
    <property type="project" value="UniProtKB-SubCell"/>
</dbReference>
<feature type="transmembrane region" description="Helical" evidence="6">
    <location>
        <begin position="342"/>
        <end position="367"/>
    </location>
</feature>
<reference evidence="8 9" key="1">
    <citation type="journal article" date="2017" name="ISME J.">
        <title>Energy and carbon metabolisms in a deep terrestrial subsurface fluid microbial community.</title>
        <authorList>
            <person name="Momper L."/>
            <person name="Jungbluth S.P."/>
            <person name="Lee M.D."/>
            <person name="Amend J.P."/>
        </authorList>
    </citation>
    <scope>NUCLEOTIDE SEQUENCE [LARGE SCALE GENOMIC DNA]</scope>
    <source>
        <strain evidence="8">SURF_26</strain>
    </source>
</reference>
<dbReference type="CDD" id="cd00761">
    <property type="entry name" value="Glyco_tranf_GTA_type"/>
    <property type="match status" value="1"/>
</dbReference>
<dbReference type="PANTHER" id="PTHR43646:SF2">
    <property type="entry name" value="GLYCOSYLTRANSFERASE 2-LIKE DOMAIN-CONTAINING PROTEIN"/>
    <property type="match status" value="1"/>
</dbReference>
<protein>
    <submittedName>
        <fullName evidence="8">Glycosyltransferase</fullName>
    </submittedName>
</protein>
<dbReference type="SUPFAM" id="SSF53448">
    <property type="entry name" value="Nucleotide-diphospho-sugar transferases"/>
    <property type="match status" value="1"/>
</dbReference>
<dbReference type="Pfam" id="PF00535">
    <property type="entry name" value="Glycos_transf_2"/>
    <property type="match status" value="1"/>
</dbReference>
<name>A0A3A4QVM2_9BACT</name>
<gene>
    <name evidence="8" type="ORF">C4541_08965</name>
</gene>
<dbReference type="Gene3D" id="3.90.550.10">
    <property type="entry name" value="Spore Coat Polysaccharide Biosynthesis Protein SpsA, Chain A"/>
    <property type="match status" value="1"/>
</dbReference>
<evidence type="ECO:0000256" key="3">
    <source>
        <dbReference type="ARBA" id="ARBA00022676"/>
    </source>
</evidence>
<dbReference type="InterPro" id="IPR001173">
    <property type="entry name" value="Glyco_trans_2-like"/>
</dbReference>
<comment type="subcellular location">
    <subcellularLocation>
        <location evidence="1">Cell membrane</location>
    </subcellularLocation>
</comment>